<dbReference type="AlphaFoldDB" id="A0A7K4RXR9"/>
<dbReference type="SUPFAM" id="SSF49417">
    <property type="entry name" value="p53-like transcription factors"/>
    <property type="match status" value="1"/>
</dbReference>
<dbReference type="PANTHER" id="PTHR11267">
    <property type="entry name" value="T-BOX PROTEIN-RELATED"/>
    <property type="match status" value="1"/>
</dbReference>
<feature type="non-terminal residue" evidence="8">
    <location>
        <position position="399"/>
    </location>
</feature>
<protein>
    <submittedName>
        <fullName evidence="8">TBX22 factor</fullName>
    </submittedName>
</protein>
<dbReference type="PROSITE" id="PS01264">
    <property type="entry name" value="TBOX_2"/>
    <property type="match status" value="1"/>
</dbReference>
<name>A0A7K4RXR9_COLPI</name>
<dbReference type="InterPro" id="IPR001699">
    <property type="entry name" value="TF_T-box"/>
</dbReference>
<dbReference type="PANTHER" id="PTHR11267:SF116">
    <property type="entry name" value="T-BOX TRANSCRIPTION FACTOR TBX22"/>
    <property type="match status" value="1"/>
</dbReference>
<dbReference type="PROSITE" id="PS50252">
    <property type="entry name" value="TBOX_3"/>
    <property type="match status" value="1"/>
</dbReference>
<comment type="caution">
    <text evidence="6">Lacks conserved residue(s) required for the propagation of feature annotation.</text>
</comment>
<evidence type="ECO:0000256" key="5">
    <source>
        <dbReference type="ARBA" id="ARBA00023242"/>
    </source>
</evidence>
<dbReference type="InterPro" id="IPR036960">
    <property type="entry name" value="T-box_sf"/>
</dbReference>
<evidence type="ECO:0000256" key="2">
    <source>
        <dbReference type="ARBA" id="ARBA00023015"/>
    </source>
</evidence>
<evidence type="ECO:0000256" key="6">
    <source>
        <dbReference type="PROSITE-ProRule" id="PRU00201"/>
    </source>
</evidence>
<keyword evidence="4" id="KW-0804">Transcription</keyword>
<comment type="subcellular location">
    <subcellularLocation>
        <location evidence="1 6">Nucleus</location>
    </subcellularLocation>
</comment>
<proteinExistence type="predicted"/>
<dbReference type="GO" id="GO:0000981">
    <property type="term" value="F:DNA-binding transcription factor activity, RNA polymerase II-specific"/>
    <property type="evidence" value="ECO:0007669"/>
    <property type="project" value="TreeGrafter"/>
</dbReference>
<dbReference type="Proteomes" id="UP000530263">
    <property type="component" value="Unassembled WGS sequence"/>
</dbReference>
<keyword evidence="5 6" id="KW-0539">Nucleus</keyword>
<dbReference type="OrthoDB" id="7442607at2759"/>
<keyword evidence="3 6" id="KW-0238">DNA-binding</keyword>
<dbReference type="EMBL" id="VYZG01000520">
    <property type="protein sequence ID" value="NWQ77659.1"/>
    <property type="molecule type" value="Genomic_DNA"/>
</dbReference>
<dbReference type="GO" id="GO:0045893">
    <property type="term" value="P:positive regulation of DNA-templated transcription"/>
    <property type="evidence" value="ECO:0007669"/>
    <property type="project" value="InterPro"/>
</dbReference>
<organism evidence="8 9">
    <name type="scientific">Columbina picui</name>
    <name type="common">Picui ground-dove</name>
    <dbReference type="NCBI Taxonomy" id="115618"/>
    <lineage>
        <taxon>Eukaryota</taxon>
        <taxon>Metazoa</taxon>
        <taxon>Chordata</taxon>
        <taxon>Craniata</taxon>
        <taxon>Vertebrata</taxon>
        <taxon>Euteleostomi</taxon>
        <taxon>Archelosauria</taxon>
        <taxon>Archosauria</taxon>
        <taxon>Dinosauria</taxon>
        <taxon>Saurischia</taxon>
        <taxon>Theropoda</taxon>
        <taxon>Coelurosauria</taxon>
        <taxon>Aves</taxon>
        <taxon>Neognathae</taxon>
        <taxon>Neoaves</taxon>
        <taxon>Columbimorphae</taxon>
        <taxon>Columbiformes</taxon>
        <taxon>Columbidae</taxon>
        <taxon>Columbina</taxon>
    </lineage>
</organism>
<dbReference type="Pfam" id="PF00907">
    <property type="entry name" value="T-box"/>
    <property type="match status" value="1"/>
</dbReference>
<dbReference type="InterPro" id="IPR046360">
    <property type="entry name" value="T-box_DNA-bd"/>
</dbReference>
<evidence type="ECO:0000256" key="1">
    <source>
        <dbReference type="ARBA" id="ARBA00004123"/>
    </source>
</evidence>
<accession>A0A7K4RXR9</accession>
<dbReference type="GO" id="GO:0000978">
    <property type="term" value="F:RNA polymerase II cis-regulatory region sequence-specific DNA binding"/>
    <property type="evidence" value="ECO:0007669"/>
    <property type="project" value="InterPro"/>
</dbReference>
<evidence type="ECO:0000313" key="9">
    <source>
        <dbReference type="Proteomes" id="UP000530263"/>
    </source>
</evidence>
<dbReference type="InterPro" id="IPR008967">
    <property type="entry name" value="p53-like_TF_DNA-bd_sf"/>
</dbReference>
<evidence type="ECO:0000313" key="8">
    <source>
        <dbReference type="EMBL" id="NWQ77659.1"/>
    </source>
</evidence>
<reference evidence="8 9" key="1">
    <citation type="submission" date="2019-09" db="EMBL/GenBank/DDBJ databases">
        <title>Bird 10,000 Genomes (B10K) Project - Family phase.</title>
        <authorList>
            <person name="Zhang G."/>
        </authorList>
    </citation>
    <scope>NUCLEOTIDE SEQUENCE [LARGE SCALE GENOMIC DNA]</scope>
    <source>
        <strain evidence="8">B10K-DU-021-26</strain>
        <tissue evidence="8">Mixed tissue sample</tissue>
    </source>
</reference>
<evidence type="ECO:0000256" key="4">
    <source>
        <dbReference type="ARBA" id="ARBA00023163"/>
    </source>
</evidence>
<dbReference type="GO" id="GO:0005634">
    <property type="term" value="C:nucleus"/>
    <property type="evidence" value="ECO:0007669"/>
    <property type="project" value="UniProtKB-SubCell"/>
</dbReference>
<dbReference type="GO" id="GO:0001708">
    <property type="term" value="P:cell fate specification"/>
    <property type="evidence" value="ECO:0007669"/>
    <property type="project" value="TreeGrafter"/>
</dbReference>
<keyword evidence="9" id="KW-1185">Reference proteome</keyword>
<feature type="non-terminal residue" evidence="8">
    <location>
        <position position="1"/>
    </location>
</feature>
<dbReference type="SMART" id="SM00425">
    <property type="entry name" value="TBOX"/>
    <property type="match status" value="1"/>
</dbReference>
<dbReference type="GO" id="GO:0000785">
    <property type="term" value="C:chromatin"/>
    <property type="evidence" value="ECO:0007669"/>
    <property type="project" value="TreeGrafter"/>
</dbReference>
<comment type="caution">
    <text evidence="8">The sequence shown here is derived from an EMBL/GenBank/DDBJ whole genome shotgun (WGS) entry which is preliminary data.</text>
</comment>
<feature type="domain" description="T-box" evidence="7">
    <location>
        <begin position="1"/>
        <end position="109"/>
    </location>
</feature>
<dbReference type="PRINTS" id="PR00937">
    <property type="entry name" value="TBOX"/>
</dbReference>
<keyword evidence="2" id="KW-0805">Transcription regulation</keyword>
<evidence type="ECO:0000259" key="7">
    <source>
        <dbReference type="PROSITE" id="PS50252"/>
    </source>
</evidence>
<evidence type="ECO:0000256" key="3">
    <source>
        <dbReference type="ARBA" id="ARBA00023125"/>
    </source>
</evidence>
<gene>
    <name evidence="8" type="primary">Tbx22</name>
    <name evidence="8" type="ORF">COLPIC_R08274</name>
</gene>
<sequence>QLFPSARRRMFPSVRVKVKGLEPLKHYYIAIDVVPVDSKRYRYVYHSSQWMVAGNTDHSCITPRLYIHPDSPCSGETWMRQIISFDRVKLTNNEMDDKGHVDTYSIQGYVSNCMGSQVKLGNSCEQESKKIFSIRMNTFFCSHMQREKLPVICTKNRGPKIAMAYQEMWSRAGVLQGFLSCEHQPAQPGPFLFLFSGGSSSSSPVTSSGGTPSPLNPLLSPSCSPPTFHLSASNIGMPSPETYLHNLNVPLYYKICPTSFLRQQPLVLPSHEKLGSTNPHLLPHLVVDMPKLSSLGITNLKNAKAEDLNGQCLQVPSSASQVLYGLHASGNIFPSSPIAREALNCSLHPPYGLYGYNFSVPSRLMNATSHFKVSDSIPASLRDGRCNHSNWHPTINHCL</sequence>
<dbReference type="Gene3D" id="2.60.40.820">
    <property type="entry name" value="Transcription factor, T-box"/>
    <property type="match status" value="1"/>
</dbReference>
<dbReference type="InterPro" id="IPR018186">
    <property type="entry name" value="TF_T-box_CS"/>
</dbReference>